<comment type="function">
    <text evidence="7">Part of the ABC transporter complex PotABCD involved in spermidine/putrescine import. Responsible for energy coupling to the transport system.</text>
</comment>
<dbReference type="Pfam" id="PF08402">
    <property type="entry name" value="TOBE_2"/>
    <property type="match status" value="1"/>
</dbReference>
<comment type="catalytic activity">
    <reaction evidence="7">
        <text>ATP + H2O + polyamine-[polyamine-binding protein]Side 1 = ADP + phosphate + polyamineSide 2 + [polyamine-binding protein]Side 1.</text>
        <dbReference type="EC" id="7.6.2.11"/>
    </reaction>
</comment>
<keyword evidence="3 7" id="KW-0547">Nucleotide-binding</keyword>
<dbReference type="Proteomes" id="UP001400965">
    <property type="component" value="Unassembled WGS sequence"/>
</dbReference>
<dbReference type="InterPro" id="IPR008995">
    <property type="entry name" value="Mo/tungstate-bd_C_term_dom"/>
</dbReference>
<keyword evidence="5 7" id="KW-1278">Translocase</keyword>
<protein>
    <recommendedName>
        <fullName evidence="7">Spermidine/putrescine import ATP-binding protein PotA</fullName>
        <ecNumber evidence="7">7.6.2.11</ecNumber>
    </recommendedName>
</protein>
<dbReference type="SUPFAM" id="SSF50331">
    <property type="entry name" value="MOP-like"/>
    <property type="match status" value="1"/>
</dbReference>
<dbReference type="InterPro" id="IPR017871">
    <property type="entry name" value="ABC_transporter-like_CS"/>
</dbReference>
<dbReference type="NCBIfam" id="TIGR01187">
    <property type="entry name" value="potA"/>
    <property type="match status" value="1"/>
</dbReference>
<dbReference type="PROSITE" id="PS50893">
    <property type="entry name" value="ABC_TRANSPORTER_2"/>
    <property type="match status" value="1"/>
</dbReference>
<evidence type="ECO:0000256" key="6">
    <source>
        <dbReference type="ARBA" id="ARBA00023136"/>
    </source>
</evidence>
<evidence type="ECO:0000256" key="4">
    <source>
        <dbReference type="ARBA" id="ARBA00022840"/>
    </source>
</evidence>
<dbReference type="InterPro" id="IPR027417">
    <property type="entry name" value="P-loop_NTPase"/>
</dbReference>
<dbReference type="NCBIfam" id="NF043075">
    <property type="entry name" value="MMSYN1_0197"/>
    <property type="match status" value="1"/>
</dbReference>
<evidence type="ECO:0000256" key="3">
    <source>
        <dbReference type="ARBA" id="ARBA00022741"/>
    </source>
</evidence>
<dbReference type="InterPro" id="IPR003439">
    <property type="entry name" value="ABC_transporter-like_ATP-bd"/>
</dbReference>
<sequence length="347" mass="39800">MLENIIELRNLSKRYGDNQVLDNLSLDIKKNEFLTLLGPSGCGKTTTLKIIAGFEYADEGKVLFEEHDITDIPPYERQINTVFQKYALFPHMNIYENIAFGLKIKKMPKDEIDKKVKEMLKLVALEGFENRQVESLSGGQQQRVAIARALVNEPKVLLLDEPLGALDLKLRKEMQIELKKIQKKLGITFIFVTHDQEEALTMSDKIIVMNKGKIQQMGTPQDIYNEPENAFVARFIGESNIFDGVMLDDYLVEFCSKKFKCVDKDFEKNENIEVVIRPEDIKMVEPEKGMLKGKVTSVLFKGVHYEIEVNENGRKWILHNTQSAQVGSELGLDIYPEDIHIMRKVSE</sequence>
<dbReference type="InterPro" id="IPR013611">
    <property type="entry name" value="Transp-assoc_OB_typ2"/>
</dbReference>
<gene>
    <name evidence="7" type="primary">potA</name>
    <name evidence="9" type="ORF">GCM10008917_28120</name>
</gene>
<dbReference type="Gene3D" id="3.40.50.300">
    <property type="entry name" value="P-loop containing nucleotide triphosphate hydrolases"/>
    <property type="match status" value="1"/>
</dbReference>
<accession>A0ABN1MAZ1</accession>
<feature type="domain" description="ABC transporter" evidence="8">
    <location>
        <begin position="6"/>
        <end position="236"/>
    </location>
</feature>
<evidence type="ECO:0000313" key="10">
    <source>
        <dbReference type="Proteomes" id="UP001400965"/>
    </source>
</evidence>
<proteinExistence type="inferred from homology"/>
<reference evidence="9 10" key="1">
    <citation type="journal article" date="2019" name="Int. J. Syst. Evol. Microbiol.">
        <title>The Global Catalogue of Microorganisms (GCM) 10K type strain sequencing project: providing services to taxonomists for standard genome sequencing and annotation.</title>
        <authorList>
            <consortium name="The Broad Institute Genomics Platform"/>
            <consortium name="The Broad Institute Genome Sequencing Center for Infectious Disease"/>
            <person name="Wu L."/>
            <person name="Ma J."/>
        </authorList>
    </citation>
    <scope>NUCLEOTIDE SEQUENCE [LARGE SCALE GENOMIC DNA]</scope>
    <source>
        <strain evidence="9 10">JCM 6486</strain>
    </source>
</reference>
<dbReference type="CDD" id="cd03300">
    <property type="entry name" value="ABC_PotA_N"/>
    <property type="match status" value="1"/>
</dbReference>
<evidence type="ECO:0000256" key="1">
    <source>
        <dbReference type="ARBA" id="ARBA00022448"/>
    </source>
</evidence>
<name>A0ABN1MAZ1_9FIRM</name>
<evidence type="ECO:0000256" key="2">
    <source>
        <dbReference type="ARBA" id="ARBA00022475"/>
    </source>
</evidence>
<dbReference type="EC" id="7.6.2.11" evidence="7"/>
<evidence type="ECO:0000256" key="7">
    <source>
        <dbReference type="RuleBase" id="RU364083"/>
    </source>
</evidence>
<dbReference type="InterPro" id="IPR003593">
    <property type="entry name" value="AAA+_ATPase"/>
</dbReference>
<dbReference type="SMART" id="SM00382">
    <property type="entry name" value="AAA"/>
    <property type="match status" value="1"/>
</dbReference>
<dbReference type="InterPro" id="IPR017879">
    <property type="entry name" value="PotA_ATP-bd"/>
</dbReference>
<dbReference type="InterPro" id="IPR005893">
    <property type="entry name" value="PotA-like"/>
</dbReference>
<organism evidence="9 10">
    <name type="scientific">Paraclostridium tenue</name>
    <dbReference type="NCBI Taxonomy" id="1737"/>
    <lineage>
        <taxon>Bacteria</taxon>
        <taxon>Bacillati</taxon>
        <taxon>Bacillota</taxon>
        <taxon>Clostridia</taxon>
        <taxon>Peptostreptococcales</taxon>
        <taxon>Peptostreptococcaceae</taxon>
        <taxon>Paraclostridium</taxon>
    </lineage>
</organism>
<evidence type="ECO:0000259" key="8">
    <source>
        <dbReference type="PROSITE" id="PS50893"/>
    </source>
</evidence>
<comment type="similarity">
    <text evidence="7">Belongs to the ABC transporter superfamily. Spermidine/putrescine importer (TC 3.A.1.11.1) family.</text>
</comment>
<keyword evidence="4 7" id="KW-0067">ATP-binding</keyword>
<keyword evidence="6 7" id="KW-0472">Membrane</keyword>
<dbReference type="RefSeq" id="WP_346047092.1">
    <property type="nucleotide sequence ID" value="NZ_BAAACP010000032.1"/>
</dbReference>
<comment type="caution">
    <text evidence="9">The sequence shown here is derived from an EMBL/GenBank/DDBJ whole genome shotgun (WGS) entry which is preliminary data.</text>
</comment>
<keyword evidence="10" id="KW-1185">Reference proteome</keyword>
<dbReference type="PANTHER" id="PTHR42781:SF4">
    <property type="entry name" value="SPERMIDINE_PUTRESCINE IMPORT ATP-BINDING PROTEIN POTA"/>
    <property type="match status" value="1"/>
</dbReference>
<dbReference type="PANTHER" id="PTHR42781">
    <property type="entry name" value="SPERMIDINE/PUTRESCINE IMPORT ATP-BINDING PROTEIN POTA"/>
    <property type="match status" value="1"/>
</dbReference>
<dbReference type="InterPro" id="IPR050093">
    <property type="entry name" value="ABC_SmlMolc_Importer"/>
</dbReference>
<keyword evidence="1 7" id="KW-0813">Transport</keyword>
<dbReference type="SUPFAM" id="SSF52540">
    <property type="entry name" value="P-loop containing nucleoside triphosphate hydrolases"/>
    <property type="match status" value="1"/>
</dbReference>
<dbReference type="GO" id="GO:0005524">
    <property type="term" value="F:ATP binding"/>
    <property type="evidence" value="ECO:0007669"/>
    <property type="project" value="UniProtKB-KW"/>
</dbReference>
<evidence type="ECO:0000313" key="9">
    <source>
        <dbReference type="EMBL" id="GAA0866540.1"/>
    </source>
</evidence>
<dbReference type="EMBL" id="BAAACP010000032">
    <property type="protein sequence ID" value="GAA0866540.1"/>
    <property type="molecule type" value="Genomic_DNA"/>
</dbReference>
<keyword evidence="2 7" id="KW-1003">Cell membrane</keyword>
<dbReference type="PROSITE" id="PS00211">
    <property type="entry name" value="ABC_TRANSPORTER_1"/>
    <property type="match status" value="1"/>
</dbReference>
<dbReference type="Gene3D" id="2.40.50.100">
    <property type="match status" value="1"/>
</dbReference>
<evidence type="ECO:0000256" key="5">
    <source>
        <dbReference type="ARBA" id="ARBA00022967"/>
    </source>
</evidence>
<dbReference type="Pfam" id="PF00005">
    <property type="entry name" value="ABC_tran"/>
    <property type="match status" value="1"/>
</dbReference>
<comment type="subunit">
    <text evidence="7">The complex is composed of two ATP-binding proteins (PotA), two transmembrane proteins (PotB and PotC) and a solute-binding protein (PotD).</text>
</comment>